<evidence type="ECO:0000256" key="4">
    <source>
        <dbReference type="ARBA" id="ARBA00022900"/>
    </source>
</evidence>
<name>A0A6A5EGB8_PERFL</name>
<sequence length="1383" mass="152271">MDGIWTLVVCVGVVCSAVPGLTQGSSRTLFLISGPEVLHAGTPTLLAVTVLADFPGRVMVKVAYGNTKIAQTEDFQGGLTKVLTLPPILEYTTQNSDLNLTVSGYREDSLIFTNTTTLSFSPRNVSIFIQTDRSRYQPGNTVKARIVSVQLDNHPYKGRVDISIQDPSGNVVHRWESTGNLGIVLQEFNLSKTPPLGQWAITTTVNGVIDERAFIVEHYDHPHFEVLFKTPSQVLVGDDLSGSVRALYPSGKPVQGTLAVTVAFVRHNTSSRFMLTQTKEIYGSTQFFFSLDRLQGNSSLVHITAHVTDNSTGFRVNKTVEVHLMTNTFQLTFHDFPSTLKPSLHFSTKLRISRYDRKPLSSQDQMHSAVIEVTQRSSTTNSETTTLTLPVPQDGNIHIHFELQDQVGLLFMRARFQSSEETLTVFNNHSSPSGSYIQISPVDTLPAKIGLPLQLEVQSTFQPTTLHFVVSSRGQVVAAGTKTSSSSFSLTPTVSWSPEACVTVYCILPDGEVTSDTAHIPINQHDYVSLSWSTDKAQPGEQGSLTVTALDPRSQVGILVMGVHDDAPQADLDLKAEQECNIWMLTNARLYKQPDGPKNEGDVLMVEKYWSQWMDATESLLWLDTNVSDQTWTSENITVPDGIMSLIAVALVMSDNLGLGFTLVPQKLTVSKDFSLSLDVPSYLIRGEEIVLEVNIINHLVNDLEVIVLLAHSEAFEFVLADKEDVLVVNAQKLTLGSHVSASALFPIRPVALGEMEISVDAVSAEASDSLVWRVLVKPEGVQQSFSETLFLEMAPVIQNSSRSVSFSFPPDVVPGSQSAHVALVGDILAMSVSNLDSLVQMPLGCGEQNMIHFAPSIYVLQYLDKSIQDNTEIRNRALGKIMEGYQRQLSYQQDDGSFSAFGAGDPSGSTWLTAFVLRCFLQAQHYMQVDQSVLTRAVTWLLKHQGPQGEFSEVGPLIHTEMQEGLDNGPVALTAYVLIALLEDQSQMDMYPGNVSLAQKYLENKVTSGVVSNYSLCLVAYALALVNSPVAGTALTELSRRADYRDEVMMWTSSTGLESHDGQPRSAQIEMASYVLLSLYTRGSLVEGIVLLKWLSKQRNHLGGFGTTQDTVVALQALACFSAFSGSNAINLTLNISAPGSSFMSLFNIDSTTYLTYQSQKINADKDLNLNIYMEGRGFALFQMNIFYNLESKAFSQNIQQDEEAFYLDVNVTDERDNNRMLLSICTGLKNNRMVSHTGMVILDVGMLSGFSLSPGAAALTDLIRKVEILPEKAIFYLDSLNKSEVCIRLPVIRAYKLARVQDSVVLVYDYYEPTRKATRTYNSDALHNMTSCFFCGENCDRCRPGITITVTSPLLSHSTSSATYSLIFLFLGVTDFFFLVV</sequence>
<dbReference type="InterPro" id="IPR050473">
    <property type="entry name" value="A2M/Complement_sys"/>
</dbReference>
<dbReference type="Pfam" id="PF01835">
    <property type="entry name" value="MG2"/>
    <property type="match status" value="1"/>
</dbReference>
<dbReference type="OrthoDB" id="9998011at2759"/>
<dbReference type="Pfam" id="PF17791">
    <property type="entry name" value="MG3"/>
    <property type="match status" value="1"/>
</dbReference>
<dbReference type="GO" id="GO:0004867">
    <property type="term" value="F:serine-type endopeptidase inhibitor activity"/>
    <property type="evidence" value="ECO:0007669"/>
    <property type="project" value="UniProtKB-KW"/>
</dbReference>
<dbReference type="Pfam" id="PF00207">
    <property type="entry name" value="A2M"/>
    <property type="match status" value="1"/>
</dbReference>
<evidence type="ECO:0000256" key="1">
    <source>
        <dbReference type="ARBA" id="ARBA00010952"/>
    </source>
</evidence>
<dbReference type="SMART" id="SM01360">
    <property type="entry name" value="A2M"/>
    <property type="match status" value="1"/>
</dbReference>
<evidence type="ECO:0000256" key="6">
    <source>
        <dbReference type="ARBA" id="ARBA00023157"/>
    </source>
</evidence>
<dbReference type="InterPro" id="IPR009048">
    <property type="entry name" value="A-macroglobulin_rcpt-bd"/>
</dbReference>
<dbReference type="Gene3D" id="2.60.40.690">
    <property type="entry name" value="Alpha-macroglobulin, receptor-binding domain"/>
    <property type="match status" value="1"/>
</dbReference>
<gene>
    <name evidence="12" type="ORF">PFLUV_G00235330</name>
</gene>
<dbReference type="InterPro" id="IPR013783">
    <property type="entry name" value="Ig-like_fold"/>
</dbReference>
<keyword evidence="4" id="KW-0722">Serine protease inhibitor</keyword>
<dbReference type="InterPro" id="IPR036595">
    <property type="entry name" value="A-macroglobulin_rcpt-bd_sf"/>
</dbReference>
<dbReference type="Gene3D" id="1.50.10.20">
    <property type="match status" value="1"/>
</dbReference>
<dbReference type="FunFam" id="1.50.10.20:FF:000001">
    <property type="entry name" value="CD109 isoform 1"/>
    <property type="match status" value="1"/>
</dbReference>
<dbReference type="PROSITE" id="PS00477">
    <property type="entry name" value="ALPHA_2_MACROGLOBULIN"/>
    <property type="match status" value="1"/>
</dbReference>
<dbReference type="Gene3D" id="2.60.40.1930">
    <property type="match status" value="3"/>
</dbReference>
<evidence type="ECO:0000259" key="10">
    <source>
        <dbReference type="SMART" id="SM01360"/>
    </source>
</evidence>
<dbReference type="Gene3D" id="2.60.40.10">
    <property type="entry name" value="Immunoglobulins"/>
    <property type="match status" value="2"/>
</dbReference>
<dbReference type="Pfam" id="PF07678">
    <property type="entry name" value="TED_complement"/>
    <property type="match status" value="1"/>
</dbReference>
<dbReference type="InterPro" id="IPR011626">
    <property type="entry name" value="Alpha-macroglobulin_TED"/>
</dbReference>
<keyword evidence="2" id="KW-0646">Protease inhibitor</keyword>
<dbReference type="InterPro" id="IPR008930">
    <property type="entry name" value="Terpenoid_cyclase/PrenylTrfase"/>
</dbReference>
<evidence type="ECO:0000313" key="12">
    <source>
        <dbReference type="EMBL" id="KAF1375043.1"/>
    </source>
</evidence>
<evidence type="ECO:0008006" key="14">
    <source>
        <dbReference type="Google" id="ProtNLM"/>
    </source>
</evidence>
<dbReference type="InterPro" id="IPR041813">
    <property type="entry name" value="A2M_TED"/>
</dbReference>
<dbReference type="Pfam" id="PF07677">
    <property type="entry name" value="A2M_recep"/>
    <property type="match status" value="1"/>
</dbReference>
<dbReference type="Pfam" id="PF07703">
    <property type="entry name" value="A2M_BRD"/>
    <property type="match status" value="1"/>
</dbReference>
<keyword evidence="13" id="KW-1185">Reference proteome</keyword>
<evidence type="ECO:0000256" key="7">
    <source>
        <dbReference type="ARBA" id="ARBA00023180"/>
    </source>
</evidence>
<dbReference type="EMBL" id="VHII01000020">
    <property type="protein sequence ID" value="KAF1375043.1"/>
    <property type="molecule type" value="Genomic_DNA"/>
</dbReference>
<feature type="domain" description="Alpha-macroglobulin receptor-binding" evidence="11">
    <location>
        <begin position="1239"/>
        <end position="1323"/>
    </location>
</feature>
<comment type="caution">
    <text evidence="12">The sequence shown here is derived from an EMBL/GenBank/DDBJ whole genome shotgun (WGS) entry which is preliminary data.</text>
</comment>
<reference evidence="12 13" key="1">
    <citation type="submission" date="2019-06" db="EMBL/GenBank/DDBJ databases">
        <title>A chromosome-scale genome assembly of the European perch, Perca fluviatilis.</title>
        <authorList>
            <person name="Roques C."/>
            <person name="Zahm M."/>
            <person name="Cabau C."/>
            <person name="Klopp C."/>
            <person name="Bouchez O."/>
            <person name="Donnadieu C."/>
            <person name="Kuhl H."/>
            <person name="Gislard M."/>
            <person name="Guendouz S."/>
            <person name="Journot L."/>
            <person name="Haffray P."/>
            <person name="Bestin A."/>
            <person name="Morvezen R."/>
            <person name="Feron R."/>
            <person name="Wen M."/>
            <person name="Jouanno E."/>
            <person name="Herpin A."/>
            <person name="Schartl M."/>
            <person name="Postlethwait J."/>
            <person name="Schaerlinger B."/>
            <person name="Chardard D."/>
            <person name="Lecocq T."/>
            <person name="Poncet C."/>
            <person name="Jaffrelo L."/>
            <person name="Lampietro C."/>
            <person name="Guiguen Y."/>
        </authorList>
    </citation>
    <scope>NUCLEOTIDE SEQUENCE [LARGE SCALE GENOMIC DNA]</scope>
    <source>
        <tissue evidence="12">Blood</tissue>
    </source>
</reference>
<dbReference type="InterPro" id="IPR047565">
    <property type="entry name" value="Alpha-macroglob_thiol-ester_cl"/>
</dbReference>
<dbReference type="InterPro" id="IPR019742">
    <property type="entry name" value="MacrogloblnA2_CS"/>
</dbReference>
<keyword evidence="5" id="KW-0882">Thioester bond</keyword>
<protein>
    <recommendedName>
        <fullName evidence="14">CD109 molecule</fullName>
    </recommendedName>
</protein>
<dbReference type="SUPFAM" id="SSF48239">
    <property type="entry name" value="Terpenoid cyclases/Protein prenyltransferases"/>
    <property type="match status" value="1"/>
</dbReference>
<evidence type="ECO:0000313" key="13">
    <source>
        <dbReference type="Proteomes" id="UP000465112"/>
    </source>
</evidence>
<keyword evidence="3 8" id="KW-0732">Signal</keyword>
<dbReference type="SUPFAM" id="SSF49410">
    <property type="entry name" value="Alpha-macroglobulin receptor domain"/>
    <property type="match status" value="1"/>
</dbReference>
<dbReference type="GO" id="GO:0005615">
    <property type="term" value="C:extracellular space"/>
    <property type="evidence" value="ECO:0007669"/>
    <property type="project" value="InterPro"/>
</dbReference>
<dbReference type="InterPro" id="IPR002890">
    <property type="entry name" value="MG2"/>
</dbReference>
<evidence type="ECO:0000256" key="3">
    <source>
        <dbReference type="ARBA" id="ARBA00022729"/>
    </source>
</evidence>
<dbReference type="InterPro" id="IPR041555">
    <property type="entry name" value="MG3"/>
</dbReference>
<dbReference type="InterPro" id="IPR001599">
    <property type="entry name" value="Macroglobln_a2"/>
</dbReference>
<dbReference type="PANTHER" id="PTHR11412:SF136">
    <property type="entry name" value="CD109 ANTIGEN"/>
    <property type="match status" value="1"/>
</dbReference>
<dbReference type="SMART" id="SM01361">
    <property type="entry name" value="A2M_recep"/>
    <property type="match status" value="1"/>
</dbReference>
<evidence type="ECO:0000256" key="2">
    <source>
        <dbReference type="ARBA" id="ARBA00022690"/>
    </source>
</evidence>
<comment type="similarity">
    <text evidence="1">Belongs to the protease inhibitor I39 (alpha-2-macroglobulin) family.</text>
</comment>
<dbReference type="Proteomes" id="UP000465112">
    <property type="component" value="Chromosome 20"/>
</dbReference>
<dbReference type="Gene3D" id="6.20.50.160">
    <property type="match status" value="1"/>
</dbReference>
<evidence type="ECO:0000259" key="11">
    <source>
        <dbReference type="SMART" id="SM01361"/>
    </source>
</evidence>
<feature type="domain" description="Alpha-2-macroglobulin bait region" evidence="9">
    <location>
        <begin position="437"/>
        <end position="561"/>
    </location>
</feature>
<organism evidence="12 13">
    <name type="scientific">Perca fluviatilis</name>
    <name type="common">European perch</name>
    <dbReference type="NCBI Taxonomy" id="8168"/>
    <lineage>
        <taxon>Eukaryota</taxon>
        <taxon>Metazoa</taxon>
        <taxon>Chordata</taxon>
        <taxon>Craniata</taxon>
        <taxon>Vertebrata</taxon>
        <taxon>Euteleostomi</taxon>
        <taxon>Actinopterygii</taxon>
        <taxon>Neopterygii</taxon>
        <taxon>Teleostei</taxon>
        <taxon>Neoteleostei</taxon>
        <taxon>Acanthomorphata</taxon>
        <taxon>Eupercaria</taxon>
        <taxon>Perciformes</taxon>
        <taxon>Percoidei</taxon>
        <taxon>Percidae</taxon>
        <taxon>Percinae</taxon>
        <taxon>Perca</taxon>
    </lineage>
</organism>
<evidence type="ECO:0000256" key="5">
    <source>
        <dbReference type="ARBA" id="ARBA00022966"/>
    </source>
</evidence>
<dbReference type="Gene3D" id="2.60.120.1540">
    <property type="match status" value="1"/>
</dbReference>
<feature type="domain" description="Alpha-2-macroglobulin" evidence="10">
    <location>
        <begin position="619"/>
        <end position="710"/>
    </location>
</feature>
<keyword evidence="6" id="KW-1015">Disulfide bond</keyword>
<evidence type="ECO:0000256" key="8">
    <source>
        <dbReference type="SAM" id="SignalP"/>
    </source>
</evidence>
<keyword evidence="7" id="KW-0325">Glycoprotein</keyword>
<evidence type="ECO:0000259" key="9">
    <source>
        <dbReference type="SMART" id="SM01359"/>
    </source>
</evidence>
<dbReference type="InterPro" id="IPR011625">
    <property type="entry name" value="A2M_N_BRD"/>
</dbReference>
<feature type="signal peptide" evidence="8">
    <location>
        <begin position="1"/>
        <end position="24"/>
    </location>
</feature>
<dbReference type="CDD" id="cd02897">
    <property type="entry name" value="A2M_2"/>
    <property type="match status" value="1"/>
</dbReference>
<dbReference type="SMART" id="SM01359">
    <property type="entry name" value="A2M_N_2"/>
    <property type="match status" value="1"/>
</dbReference>
<dbReference type="SMART" id="SM01419">
    <property type="entry name" value="Thiol-ester_cl"/>
    <property type="match status" value="1"/>
</dbReference>
<feature type="chain" id="PRO_5025547877" description="CD109 molecule" evidence="8">
    <location>
        <begin position="25"/>
        <end position="1383"/>
    </location>
</feature>
<dbReference type="Gene3D" id="2.60.40.1940">
    <property type="match status" value="1"/>
</dbReference>
<proteinExistence type="inferred from homology"/>
<dbReference type="PANTHER" id="PTHR11412">
    <property type="entry name" value="MACROGLOBULIN / COMPLEMENT"/>
    <property type="match status" value="1"/>
</dbReference>
<accession>A0A6A5EGB8</accession>